<name>A0AAV1HJI6_XYRNO</name>
<dbReference type="EMBL" id="OY660886">
    <property type="protein sequence ID" value="CAJ1086225.1"/>
    <property type="molecule type" value="Genomic_DNA"/>
</dbReference>
<dbReference type="PROSITE" id="PS00518">
    <property type="entry name" value="ZF_RING_1"/>
    <property type="match status" value="1"/>
</dbReference>
<feature type="compositionally biased region" description="Basic and acidic residues" evidence="5">
    <location>
        <begin position="104"/>
        <end position="118"/>
    </location>
</feature>
<dbReference type="InterPro" id="IPR017907">
    <property type="entry name" value="Znf_RING_CS"/>
</dbReference>
<dbReference type="GO" id="GO:0008270">
    <property type="term" value="F:zinc ion binding"/>
    <property type="evidence" value="ECO:0007669"/>
    <property type="project" value="UniProtKB-KW"/>
</dbReference>
<dbReference type="SUPFAM" id="SSF57850">
    <property type="entry name" value="RING/U-box"/>
    <property type="match status" value="1"/>
</dbReference>
<evidence type="ECO:0000259" key="6">
    <source>
        <dbReference type="PROSITE" id="PS50089"/>
    </source>
</evidence>
<dbReference type="SMART" id="SM00184">
    <property type="entry name" value="RING"/>
    <property type="match status" value="1"/>
</dbReference>
<dbReference type="AlphaFoldDB" id="A0AAV1HJI6"/>
<gene>
    <name evidence="7" type="ORF">XNOV1_A004350</name>
</gene>
<dbReference type="InterPro" id="IPR001841">
    <property type="entry name" value="Znf_RING"/>
</dbReference>
<feature type="region of interest" description="Disordered" evidence="5">
    <location>
        <begin position="97"/>
        <end position="139"/>
    </location>
</feature>
<evidence type="ECO:0000256" key="4">
    <source>
        <dbReference type="PROSITE-ProRule" id="PRU00175"/>
    </source>
</evidence>
<dbReference type="GO" id="GO:0016567">
    <property type="term" value="P:protein ubiquitination"/>
    <property type="evidence" value="ECO:0007669"/>
    <property type="project" value="TreeGrafter"/>
</dbReference>
<dbReference type="Gene3D" id="3.30.40.10">
    <property type="entry name" value="Zinc/RING finger domain, C3HC4 (zinc finger)"/>
    <property type="match status" value="1"/>
</dbReference>
<evidence type="ECO:0000256" key="3">
    <source>
        <dbReference type="ARBA" id="ARBA00022833"/>
    </source>
</evidence>
<proteinExistence type="predicted"/>
<dbReference type="InterPro" id="IPR013083">
    <property type="entry name" value="Znf_RING/FYVE/PHD"/>
</dbReference>
<evidence type="ECO:0000313" key="8">
    <source>
        <dbReference type="Proteomes" id="UP001178508"/>
    </source>
</evidence>
<dbReference type="InterPro" id="IPR051435">
    <property type="entry name" value="RING_finger_E3_ubiq-ligases"/>
</dbReference>
<sequence>MYTDLECGICYWNYNAGVRCPRELHCKHSFCESCLLALSQPLQGGPGDEAHSGADRSIVCPLCRDVTIIPGERTIRAELRVDECALERLLEAGILEREEEDQEEGRFRDGCDDHDKGTFPETPAEEGDSSPDSTDRGAEWSWSKLWRKIRGKKSRRNCRPMSQEDMRHFAMMASYMF</sequence>
<evidence type="ECO:0000256" key="5">
    <source>
        <dbReference type="SAM" id="MobiDB-lite"/>
    </source>
</evidence>
<dbReference type="GO" id="GO:0061630">
    <property type="term" value="F:ubiquitin protein ligase activity"/>
    <property type="evidence" value="ECO:0007669"/>
    <property type="project" value="TreeGrafter"/>
</dbReference>
<keyword evidence="1" id="KW-0479">Metal-binding</keyword>
<reference evidence="7" key="1">
    <citation type="submission" date="2023-08" db="EMBL/GenBank/DDBJ databases">
        <authorList>
            <person name="Alioto T."/>
            <person name="Alioto T."/>
            <person name="Gomez Garrido J."/>
        </authorList>
    </citation>
    <scope>NUCLEOTIDE SEQUENCE</scope>
</reference>
<protein>
    <submittedName>
        <fullName evidence="7">RING finger protein 227</fullName>
    </submittedName>
</protein>
<evidence type="ECO:0000313" key="7">
    <source>
        <dbReference type="EMBL" id="CAJ1086225.1"/>
    </source>
</evidence>
<organism evidence="7 8">
    <name type="scientific">Xyrichtys novacula</name>
    <name type="common">Pearly razorfish</name>
    <name type="synonym">Hemipteronotus novacula</name>
    <dbReference type="NCBI Taxonomy" id="13765"/>
    <lineage>
        <taxon>Eukaryota</taxon>
        <taxon>Metazoa</taxon>
        <taxon>Chordata</taxon>
        <taxon>Craniata</taxon>
        <taxon>Vertebrata</taxon>
        <taxon>Euteleostomi</taxon>
        <taxon>Actinopterygii</taxon>
        <taxon>Neopterygii</taxon>
        <taxon>Teleostei</taxon>
        <taxon>Neoteleostei</taxon>
        <taxon>Acanthomorphata</taxon>
        <taxon>Eupercaria</taxon>
        <taxon>Labriformes</taxon>
        <taxon>Labridae</taxon>
        <taxon>Xyrichtys</taxon>
    </lineage>
</organism>
<feature type="domain" description="RING-type" evidence="6">
    <location>
        <begin position="7"/>
        <end position="64"/>
    </location>
</feature>
<evidence type="ECO:0000256" key="1">
    <source>
        <dbReference type="ARBA" id="ARBA00022723"/>
    </source>
</evidence>
<dbReference type="PANTHER" id="PTHR22791">
    <property type="entry name" value="RING-TYPE DOMAIN-CONTAINING PROTEIN"/>
    <property type="match status" value="1"/>
</dbReference>
<keyword evidence="3" id="KW-0862">Zinc</keyword>
<dbReference type="Proteomes" id="UP001178508">
    <property type="component" value="Chromosome 23"/>
</dbReference>
<accession>A0AAV1HJI6</accession>
<dbReference type="Pfam" id="PF13445">
    <property type="entry name" value="zf-RING_UBOX"/>
    <property type="match status" value="1"/>
</dbReference>
<evidence type="ECO:0000256" key="2">
    <source>
        <dbReference type="ARBA" id="ARBA00022771"/>
    </source>
</evidence>
<dbReference type="PANTHER" id="PTHR22791:SF14">
    <property type="entry name" value="RING FINGER PROTEIN 227"/>
    <property type="match status" value="1"/>
</dbReference>
<dbReference type="InterPro" id="IPR027370">
    <property type="entry name" value="Znf-RING_euk"/>
</dbReference>
<keyword evidence="8" id="KW-1185">Reference proteome</keyword>
<dbReference type="PROSITE" id="PS50089">
    <property type="entry name" value="ZF_RING_2"/>
    <property type="match status" value="1"/>
</dbReference>
<keyword evidence="2 4" id="KW-0863">Zinc-finger</keyword>